<dbReference type="FunCoup" id="M0ZU73">
    <property type="interactions" value="29"/>
</dbReference>
<keyword evidence="1" id="KW-0521">NADP</keyword>
<dbReference type="InParanoid" id="M0ZU73"/>
<dbReference type="OMA" id="HMCVFED"/>
<dbReference type="Proteomes" id="UP000011115">
    <property type="component" value="Unassembled WGS sequence"/>
</dbReference>
<dbReference type="InterPro" id="IPR050425">
    <property type="entry name" value="NAD(P)_dehydrat-like"/>
</dbReference>
<dbReference type="ExpressionAtlas" id="M0ZU73">
    <property type="expression patterns" value="baseline"/>
</dbReference>
<protein>
    <submittedName>
        <fullName evidence="3">Cinnamoyl-CoA reductase</fullName>
    </submittedName>
</protein>
<keyword evidence="4" id="KW-1185">Reference proteome</keyword>
<evidence type="ECO:0000313" key="3">
    <source>
        <dbReference type="EnsemblPlants" id="PGSC0003DMT400008172"/>
    </source>
</evidence>
<reference evidence="3" key="2">
    <citation type="submission" date="2015-06" db="UniProtKB">
        <authorList>
            <consortium name="EnsemblPlants"/>
        </authorList>
    </citation>
    <scope>IDENTIFICATION</scope>
    <source>
        <strain evidence="3">DM1-3 516 R44</strain>
    </source>
</reference>
<evidence type="ECO:0000256" key="1">
    <source>
        <dbReference type="ARBA" id="ARBA00022857"/>
    </source>
</evidence>
<accession>M0ZU73</accession>
<dbReference type="eggNOG" id="KOG1502">
    <property type="taxonomic scope" value="Eukaryota"/>
</dbReference>
<evidence type="ECO:0000256" key="2">
    <source>
        <dbReference type="ARBA" id="ARBA00023002"/>
    </source>
</evidence>
<gene>
    <name evidence="3" type="primary">LOC102586375</name>
</gene>
<dbReference type="Gramene" id="PGSC0003DMT400008172">
    <property type="protein sequence ID" value="PGSC0003DMT400008172"/>
    <property type="gene ID" value="PGSC0003DMG400003152"/>
</dbReference>
<dbReference type="Gene3D" id="3.40.50.720">
    <property type="entry name" value="NAD(P)-binding Rossmann-like Domain"/>
    <property type="match status" value="1"/>
</dbReference>
<dbReference type="HOGENOM" id="CLU_007383_9_1_1"/>
<reference evidence="4" key="1">
    <citation type="journal article" date="2011" name="Nature">
        <title>Genome sequence and analysis of the tuber crop potato.</title>
        <authorList>
            <consortium name="The Potato Genome Sequencing Consortium"/>
        </authorList>
    </citation>
    <scope>NUCLEOTIDE SEQUENCE [LARGE SCALE GENOMIC DNA]</scope>
    <source>
        <strain evidence="4">cv. DM1-3 516 R44</strain>
    </source>
</reference>
<dbReference type="OrthoDB" id="2735536at2759"/>
<dbReference type="InterPro" id="IPR036291">
    <property type="entry name" value="NAD(P)-bd_dom_sf"/>
</dbReference>
<dbReference type="AlphaFoldDB" id="M0ZU73"/>
<dbReference type="PaxDb" id="4113-PGSC0003DMT400008172"/>
<name>M0ZU73_SOLTU</name>
<keyword evidence="2" id="KW-0560">Oxidoreductase</keyword>
<dbReference type="EnsemblPlants" id="PGSC0003DMT400008172">
    <property type="protein sequence ID" value="PGSC0003DMT400008172"/>
    <property type="gene ID" value="PGSC0003DMG400003152"/>
</dbReference>
<dbReference type="PANTHER" id="PTHR10366">
    <property type="entry name" value="NAD DEPENDENT EPIMERASE/DEHYDRATASE"/>
    <property type="match status" value="1"/>
</dbReference>
<proteinExistence type="predicted"/>
<evidence type="ECO:0000313" key="4">
    <source>
        <dbReference type="Proteomes" id="UP000011115"/>
    </source>
</evidence>
<dbReference type="SUPFAM" id="SSF51735">
    <property type="entry name" value="NAD(P)-binding Rossmann-fold domains"/>
    <property type="match status" value="1"/>
</dbReference>
<dbReference type="GO" id="GO:0016616">
    <property type="term" value="F:oxidoreductase activity, acting on the CH-OH group of donors, NAD or NADP as acceptor"/>
    <property type="evidence" value="ECO:0000318"/>
    <property type="project" value="GO_Central"/>
</dbReference>
<dbReference type="STRING" id="4113.M0ZU73"/>
<dbReference type="PANTHER" id="PTHR10366:SF749">
    <property type="entry name" value="NAD DEPENDENT EPIMERASE_DEHYDRATASE FAMILY PROTEIN, EXPRESSED"/>
    <property type="match status" value="1"/>
</dbReference>
<organism evidence="3 4">
    <name type="scientific">Solanum tuberosum</name>
    <name type="common">Potato</name>
    <dbReference type="NCBI Taxonomy" id="4113"/>
    <lineage>
        <taxon>Eukaryota</taxon>
        <taxon>Viridiplantae</taxon>
        <taxon>Streptophyta</taxon>
        <taxon>Embryophyta</taxon>
        <taxon>Tracheophyta</taxon>
        <taxon>Spermatophyta</taxon>
        <taxon>Magnoliopsida</taxon>
        <taxon>eudicotyledons</taxon>
        <taxon>Gunneridae</taxon>
        <taxon>Pentapetalae</taxon>
        <taxon>asterids</taxon>
        <taxon>lamiids</taxon>
        <taxon>Solanales</taxon>
        <taxon>Solanaceae</taxon>
        <taxon>Solanoideae</taxon>
        <taxon>Solaneae</taxon>
        <taxon>Solanum</taxon>
    </lineage>
</organism>
<sequence length="343" mass="38480">MTIAADFYDEQDSVFCSKRVCVMDAAGQLGSAIVHQLLLRGYTVHAAFQNHGSSSHPICGIVVVFVYEMQCFKMKYGCGNDDSKSKKLICFHADPLDYHSIVDALKGCCGLFYSFETPSDYPTYDELMGEMEVRAAHNVMEACAQTDTLNKVVFTSSATAVLWGTRKRDQHDSPVASHSHSYVDERDWTDINFCKKYKLWHGLSKTQAEKAAWALAMDREVNMVSINGGLLIHPDLNIREPYLKGAAEMYEDGVFVAVDLKFLVDAHMCVFEDVSSYGRYLCFNRVINTTKDATTLANMLLPPSASSETQRLEDDTVYEQRISNKKLNKLMLGFDTGLEVQVN</sequence>